<evidence type="ECO:0000313" key="1">
    <source>
        <dbReference type="EMBL" id="AYV86611.1"/>
    </source>
</evidence>
<reference evidence="1" key="1">
    <citation type="submission" date="2018-10" db="EMBL/GenBank/DDBJ databases">
        <title>Hidden diversity of soil giant viruses.</title>
        <authorList>
            <person name="Schulz F."/>
            <person name="Alteio L."/>
            <person name="Goudeau D."/>
            <person name="Ryan E.M."/>
            <person name="Malmstrom R.R."/>
            <person name="Blanchard J."/>
            <person name="Woyke T."/>
        </authorList>
    </citation>
    <scope>NUCLEOTIDE SEQUENCE</scope>
    <source>
        <strain evidence="1">SYV1</strain>
    </source>
</reference>
<gene>
    <name evidence="1" type="ORF">Sylvanvirus4_25</name>
</gene>
<dbReference type="EMBL" id="MK072510">
    <property type="protein sequence ID" value="AYV86611.1"/>
    <property type="molecule type" value="Genomic_DNA"/>
</dbReference>
<accession>A0A3G5AJI7</accession>
<protein>
    <submittedName>
        <fullName evidence="1">Uncharacterized protein</fullName>
    </submittedName>
</protein>
<sequence length="234" mass="27222">MNHSHLLAVGRHWIWNSNVRSGTWLWNDSQCVSNLLRCSMSFYHEERLQRLRRMQRYIRRFLVWYPWKLLTTKRISRRPPLWFNVSMDNLMMRSISQVSSLPQPQRVKWLIRKPGTYRLDEGVVVNVSNVDIILLLQGSNITLSGGSIRASLNVESTSDLNPFVSSLLHVPLGQHVACMTASFIPHVAFCIIDAWKCHHLILENFSLAVNQYVERGLCMSECEDVYMSNIASYR</sequence>
<proteinExistence type="predicted"/>
<organism evidence="1">
    <name type="scientific">Sylvanvirus sp</name>
    <dbReference type="NCBI Taxonomy" id="2487774"/>
    <lineage>
        <taxon>Viruses</taxon>
    </lineage>
</organism>
<name>A0A3G5AJI7_9VIRU</name>